<sequence length="165" mass="18086">MCVNRKYPHLSVPHHPVSRWDPKAASLKIISLSFPDLCARLFYGNSVTCNFKCYSTQTSSGAGSSSCHVPLLEITGTFFVEINDDDDISHHASEPFCEPPPSATSPSGNPNKMAKLSTSRAPSDSPDETSITTSDDLAFEMKKALQHLTKGYTIPQCLEKLKFFS</sequence>
<dbReference type="EMBL" id="OX465081">
    <property type="protein sequence ID" value="CAI9288336.1"/>
    <property type="molecule type" value="Genomic_DNA"/>
</dbReference>
<dbReference type="AlphaFoldDB" id="A0AA35Z9B4"/>
<reference evidence="2" key="1">
    <citation type="submission" date="2023-04" db="EMBL/GenBank/DDBJ databases">
        <authorList>
            <person name="Vijverberg K."/>
            <person name="Xiong W."/>
            <person name="Schranz E."/>
        </authorList>
    </citation>
    <scope>NUCLEOTIDE SEQUENCE</scope>
</reference>
<feature type="region of interest" description="Disordered" evidence="1">
    <location>
        <begin position="89"/>
        <end position="133"/>
    </location>
</feature>
<dbReference type="Proteomes" id="UP001177003">
    <property type="component" value="Chromosome 5"/>
</dbReference>
<keyword evidence="3" id="KW-1185">Reference proteome</keyword>
<organism evidence="2 3">
    <name type="scientific">Lactuca saligna</name>
    <name type="common">Willowleaf lettuce</name>
    <dbReference type="NCBI Taxonomy" id="75948"/>
    <lineage>
        <taxon>Eukaryota</taxon>
        <taxon>Viridiplantae</taxon>
        <taxon>Streptophyta</taxon>
        <taxon>Embryophyta</taxon>
        <taxon>Tracheophyta</taxon>
        <taxon>Spermatophyta</taxon>
        <taxon>Magnoliopsida</taxon>
        <taxon>eudicotyledons</taxon>
        <taxon>Gunneridae</taxon>
        <taxon>Pentapetalae</taxon>
        <taxon>asterids</taxon>
        <taxon>campanulids</taxon>
        <taxon>Asterales</taxon>
        <taxon>Asteraceae</taxon>
        <taxon>Cichorioideae</taxon>
        <taxon>Cichorieae</taxon>
        <taxon>Lactucinae</taxon>
        <taxon>Lactuca</taxon>
    </lineage>
</organism>
<gene>
    <name evidence="2" type="ORF">LSALG_LOCUS27644</name>
</gene>
<evidence type="ECO:0000256" key="1">
    <source>
        <dbReference type="SAM" id="MobiDB-lite"/>
    </source>
</evidence>
<evidence type="ECO:0000313" key="3">
    <source>
        <dbReference type="Proteomes" id="UP001177003"/>
    </source>
</evidence>
<protein>
    <submittedName>
        <fullName evidence="2">Uncharacterized protein</fullName>
    </submittedName>
</protein>
<proteinExistence type="predicted"/>
<feature type="compositionally biased region" description="Polar residues" evidence="1">
    <location>
        <begin position="104"/>
        <end position="133"/>
    </location>
</feature>
<evidence type="ECO:0000313" key="2">
    <source>
        <dbReference type="EMBL" id="CAI9288336.1"/>
    </source>
</evidence>
<name>A0AA35Z9B4_LACSI</name>
<accession>A0AA35Z9B4</accession>